<evidence type="ECO:0000313" key="4">
    <source>
        <dbReference type="EMBL" id="SFC73454.1"/>
    </source>
</evidence>
<dbReference type="CDD" id="cd00564">
    <property type="entry name" value="TMP_TenI"/>
    <property type="match status" value="1"/>
</dbReference>
<dbReference type="GO" id="GO:0005737">
    <property type="term" value="C:cytoplasm"/>
    <property type="evidence" value="ECO:0007669"/>
    <property type="project" value="TreeGrafter"/>
</dbReference>
<dbReference type="Proteomes" id="UP000231644">
    <property type="component" value="Unassembled WGS sequence"/>
</dbReference>
<dbReference type="SUPFAM" id="SSF51391">
    <property type="entry name" value="Thiamin phosphate synthase"/>
    <property type="match status" value="1"/>
</dbReference>
<dbReference type="STRING" id="517719.SAMN05421762_1996"/>
<evidence type="ECO:0000256" key="2">
    <source>
        <dbReference type="ARBA" id="ARBA00022977"/>
    </source>
</evidence>
<dbReference type="InterPro" id="IPR036206">
    <property type="entry name" value="ThiamineP_synth_sf"/>
</dbReference>
<comment type="pathway">
    <text evidence="1">Cofactor biosynthesis; thiamine diphosphate biosynthesis.</text>
</comment>
<feature type="domain" description="Thiamine phosphate synthase/TenI" evidence="3">
    <location>
        <begin position="9"/>
        <end position="174"/>
    </location>
</feature>
<dbReference type="Pfam" id="PF02581">
    <property type="entry name" value="TMP-TENI"/>
    <property type="match status" value="1"/>
</dbReference>
<dbReference type="GO" id="GO:0009228">
    <property type="term" value="P:thiamine biosynthetic process"/>
    <property type="evidence" value="ECO:0007669"/>
    <property type="project" value="UniProtKB-KW"/>
</dbReference>
<keyword evidence="2" id="KW-0784">Thiamine biosynthesis</keyword>
<gene>
    <name evidence="4" type="ORF">SAMN05421762_1996</name>
</gene>
<dbReference type="RefSeq" id="WP_093453938.1">
    <property type="nucleotide sequence ID" value="NZ_BAABWI010000006.1"/>
</dbReference>
<evidence type="ECO:0000259" key="3">
    <source>
        <dbReference type="Pfam" id="PF02581"/>
    </source>
</evidence>
<reference evidence="4 5" key="1">
    <citation type="submission" date="2016-10" db="EMBL/GenBank/DDBJ databases">
        <authorList>
            <person name="de Groot N.N."/>
        </authorList>
    </citation>
    <scope>NUCLEOTIDE SEQUENCE [LARGE SCALE GENOMIC DNA]</scope>
    <source>
        <strain evidence="4 5">DSM 29619</strain>
    </source>
</reference>
<sequence length="206" mass="21972">MAETEQPQIYLISPPDFELSSFSEALGAVLDVAEIACVRLALASHDEGEIARAADTLREVSHQRDVAIVIDNHILLAERHGLDGVHLTDGSRSVRKARKQLGPDAIVGAYCGTSRHDGMSAGEAGSDYVSFGPVGQSALAGGEMADFETFEWWSQMIELPVVAEGGLDVDLITRLAPVTDFFGIGTEIWKSEDPAQALKALLAPLG</sequence>
<organism evidence="4 5">
    <name type="scientific">Pseudooceanicola nitratireducens</name>
    <dbReference type="NCBI Taxonomy" id="517719"/>
    <lineage>
        <taxon>Bacteria</taxon>
        <taxon>Pseudomonadati</taxon>
        <taxon>Pseudomonadota</taxon>
        <taxon>Alphaproteobacteria</taxon>
        <taxon>Rhodobacterales</taxon>
        <taxon>Paracoccaceae</taxon>
        <taxon>Pseudooceanicola</taxon>
    </lineage>
</organism>
<dbReference type="InterPro" id="IPR013785">
    <property type="entry name" value="Aldolase_TIM"/>
</dbReference>
<dbReference type="InterPro" id="IPR022998">
    <property type="entry name" value="ThiamineP_synth_TenI"/>
</dbReference>
<dbReference type="EMBL" id="FOLX01000001">
    <property type="protein sequence ID" value="SFC73454.1"/>
    <property type="molecule type" value="Genomic_DNA"/>
</dbReference>
<accession>A0A1I1LK10</accession>
<dbReference type="Gene3D" id="3.20.20.70">
    <property type="entry name" value="Aldolase class I"/>
    <property type="match status" value="1"/>
</dbReference>
<dbReference type="PANTHER" id="PTHR20857:SF15">
    <property type="entry name" value="THIAMINE-PHOSPHATE SYNTHASE"/>
    <property type="match status" value="1"/>
</dbReference>
<protein>
    <submittedName>
        <fullName evidence="4">Thiamine-phosphate pyrophosphorylase</fullName>
    </submittedName>
</protein>
<dbReference type="AlphaFoldDB" id="A0A1I1LK10"/>
<proteinExistence type="predicted"/>
<dbReference type="OrthoDB" id="7159061at2"/>
<keyword evidence="5" id="KW-1185">Reference proteome</keyword>
<evidence type="ECO:0000313" key="5">
    <source>
        <dbReference type="Proteomes" id="UP000231644"/>
    </source>
</evidence>
<name>A0A1I1LK10_9RHOB</name>
<evidence type="ECO:0000256" key="1">
    <source>
        <dbReference type="ARBA" id="ARBA00004948"/>
    </source>
</evidence>
<dbReference type="PANTHER" id="PTHR20857">
    <property type="entry name" value="THIAMINE-PHOSPHATE PYROPHOSPHORYLASE"/>
    <property type="match status" value="1"/>
</dbReference>
<dbReference type="GO" id="GO:0004789">
    <property type="term" value="F:thiamine-phosphate diphosphorylase activity"/>
    <property type="evidence" value="ECO:0007669"/>
    <property type="project" value="TreeGrafter"/>
</dbReference>